<proteinExistence type="predicted"/>
<comment type="caution">
    <text evidence="1">The sequence shown here is derived from an EMBL/GenBank/DDBJ whole genome shotgun (WGS) entry which is preliminary data.</text>
</comment>
<accession>A0AAW2BN95</accession>
<evidence type="ECO:0000313" key="2">
    <source>
        <dbReference type="Proteomes" id="UP001459277"/>
    </source>
</evidence>
<dbReference type="AlphaFoldDB" id="A0AAW2BN95"/>
<keyword evidence="2" id="KW-1185">Reference proteome</keyword>
<organism evidence="1 2">
    <name type="scientific">Lithocarpus litseifolius</name>
    <dbReference type="NCBI Taxonomy" id="425828"/>
    <lineage>
        <taxon>Eukaryota</taxon>
        <taxon>Viridiplantae</taxon>
        <taxon>Streptophyta</taxon>
        <taxon>Embryophyta</taxon>
        <taxon>Tracheophyta</taxon>
        <taxon>Spermatophyta</taxon>
        <taxon>Magnoliopsida</taxon>
        <taxon>eudicotyledons</taxon>
        <taxon>Gunneridae</taxon>
        <taxon>Pentapetalae</taxon>
        <taxon>rosids</taxon>
        <taxon>fabids</taxon>
        <taxon>Fagales</taxon>
        <taxon>Fagaceae</taxon>
        <taxon>Lithocarpus</taxon>
    </lineage>
</organism>
<dbReference type="Proteomes" id="UP001459277">
    <property type="component" value="Unassembled WGS sequence"/>
</dbReference>
<protein>
    <recommendedName>
        <fullName evidence="3">RNase H type-1 domain-containing protein</fullName>
    </recommendedName>
</protein>
<dbReference type="EMBL" id="JAZDWU010000011">
    <property type="protein sequence ID" value="KAK9986831.1"/>
    <property type="molecule type" value="Genomic_DNA"/>
</dbReference>
<evidence type="ECO:0000313" key="1">
    <source>
        <dbReference type="EMBL" id="KAK9986831.1"/>
    </source>
</evidence>
<sequence length="161" mass="18198">MELLQAVFTTLWTIWNHRNMVLHKGKAQGSLSTITRPEAKTEIKAKHNVNQNWQVLINVVASKNRRTKRCGYAIEARKLDGTLLFRGGASSGRPTQHLAVQEALVEALIKSTAMGLYRVVVVSTDQRMVEICNKHRKAAWQGQALLMDLQNLHRHSIFVCT</sequence>
<gene>
    <name evidence="1" type="ORF">SO802_031782</name>
</gene>
<evidence type="ECO:0008006" key="3">
    <source>
        <dbReference type="Google" id="ProtNLM"/>
    </source>
</evidence>
<name>A0AAW2BN95_9ROSI</name>
<reference evidence="1 2" key="1">
    <citation type="submission" date="2024-01" db="EMBL/GenBank/DDBJ databases">
        <title>A telomere-to-telomere, gap-free genome of sweet tea (Lithocarpus litseifolius).</title>
        <authorList>
            <person name="Zhou J."/>
        </authorList>
    </citation>
    <scope>NUCLEOTIDE SEQUENCE [LARGE SCALE GENOMIC DNA]</scope>
    <source>
        <strain evidence="1">Zhou-2022a</strain>
        <tissue evidence="1">Leaf</tissue>
    </source>
</reference>